<evidence type="ECO:0000313" key="3">
    <source>
        <dbReference type="EMBL" id="AUX38226.1"/>
    </source>
</evidence>
<dbReference type="RefSeq" id="WP_129580709.1">
    <property type="nucleotide sequence ID" value="NZ_CP012672.1"/>
</dbReference>
<dbReference type="Pfam" id="PF09826">
    <property type="entry name" value="Beta_propel"/>
    <property type="match status" value="1"/>
</dbReference>
<gene>
    <name evidence="3" type="ORF">SOCE836_104660</name>
</gene>
<sequence>MRTHRAHSSLWLLLATGLLAVGCVTEPSSPGPDESASQRAALHRAQSCDDLEALLKQDALAKMNAQIDAMIASYGAIGDGRGVGFGGPGVAMPGGAADPTGVPAPTPPVANSPEDSAAGGESDAPTHSDTNTQVAGVDEADIVKTDGNHIYILHDQSFYTLTAWPASSLAVGSSLAIEGSPIEMFVAGDKAVVYSSVNGASIYEKAGVEPRPGYYDYRIDIGIALPGGAGAPTSTPGSGPAQDDAPTPPEGSDPPPNAGDAGAPPPNPGDADPPPDADDRPAEPPPDGDSEPTPADGAPSPDEPVTDAAPPPDVYAPLTKLTVLSLAGGAPSVARELYFEGGYASARRAGEDVRTVLTGGAHGPALSYWPTDLTAFPETAEAWTAAFEQLRAENTAIIEGSSLSAWLPYRFEKEGETVTELGASCADFYIPEAGTTSYGLTQIESIDLDDLDEAPASTSIIGATDTVYSSHDALYVAARGWQQPTAPSAVNASTDVTHLHKFDLVADPSQPRYVASGSVPGHILNQFSLDEHNGKLRVSTTAMVPGTERWTTRNGVFVLEAQGTELARIGAITDLAPGEQIRSTRFIGDRGYVVTFLQVDPLFVLDLSDPASPSVAGELKIPGFSEYMHPLDDGHLLAIGRDGDESGRVTGLSLQIFDVTNPSAPALLHKESLDGDYAFSEAEYNHKAFTYYDERDVLAFPVVSYDRETGAVASALELFNVDIAGGFSHLGAVDHSGFFSATSGCYYYGGADVKRGLFIEDYVYSISYGGVLVNALDDLATPVASLPLPAPTSWGYGCDGNVTEPAPGEPVPTPGPRGEE</sequence>
<feature type="compositionally biased region" description="Pro residues" evidence="1">
    <location>
        <begin position="807"/>
        <end position="820"/>
    </location>
</feature>
<feature type="region of interest" description="Disordered" evidence="1">
    <location>
        <begin position="799"/>
        <end position="820"/>
    </location>
</feature>
<evidence type="ECO:0008006" key="5">
    <source>
        <dbReference type="Google" id="ProtNLM"/>
    </source>
</evidence>
<accession>A0A4P2R5Y3</accession>
<feature type="signal peptide" evidence="2">
    <location>
        <begin position="1"/>
        <end position="20"/>
    </location>
</feature>
<feature type="chain" id="PRO_5020957944" description="Secreted protein" evidence="2">
    <location>
        <begin position="21"/>
        <end position="820"/>
    </location>
</feature>
<feature type="region of interest" description="Disordered" evidence="1">
    <location>
        <begin position="228"/>
        <end position="313"/>
    </location>
</feature>
<feature type="compositionally biased region" description="Polar residues" evidence="1">
    <location>
        <begin position="125"/>
        <end position="134"/>
    </location>
</feature>
<organism evidence="3 4">
    <name type="scientific">Sorangium cellulosum</name>
    <name type="common">Polyangium cellulosum</name>
    <dbReference type="NCBI Taxonomy" id="56"/>
    <lineage>
        <taxon>Bacteria</taxon>
        <taxon>Pseudomonadati</taxon>
        <taxon>Myxococcota</taxon>
        <taxon>Polyangia</taxon>
        <taxon>Polyangiales</taxon>
        <taxon>Polyangiaceae</taxon>
        <taxon>Sorangium</taxon>
    </lineage>
</organism>
<evidence type="ECO:0000256" key="1">
    <source>
        <dbReference type="SAM" id="MobiDB-lite"/>
    </source>
</evidence>
<reference evidence="3 4" key="1">
    <citation type="submission" date="2015-09" db="EMBL/GenBank/DDBJ databases">
        <title>Sorangium comparison.</title>
        <authorList>
            <person name="Zaburannyi N."/>
            <person name="Bunk B."/>
            <person name="Overmann J."/>
            <person name="Mueller R."/>
        </authorList>
    </citation>
    <scope>NUCLEOTIDE SEQUENCE [LARGE SCALE GENOMIC DNA]</scope>
    <source>
        <strain evidence="3 4">So ce836</strain>
    </source>
</reference>
<dbReference type="EMBL" id="CP012672">
    <property type="protein sequence ID" value="AUX38226.1"/>
    <property type="molecule type" value="Genomic_DNA"/>
</dbReference>
<name>A0A4P2R5Y3_SORCE</name>
<protein>
    <recommendedName>
        <fullName evidence="5">Secreted protein</fullName>
    </recommendedName>
</protein>
<feature type="compositionally biased region" description="Pro residues" evidence="1">
    <location>
        <begin position="246"/>
        <end position="274"/>
    </location>
</feature>
<proteinExistence type="predicted"/>
<evidence type="ECO:0000313" key="4">
    <source>
        <dbReference type="Proteomes" id="UP000295497"/>
    </source>
</evidence>
<dbReference type="InterPro" id="IPR019198">
    <property type="entry name" value="Beta_propeller_containing"/>
</dbReference>
<evidence type="ECO:0000256" key="2">
    <source>
        <dbReference type="SAM" id="SignalP"/>
    </source>
</evidence>
<keyword evidence="2" id="KW-0732">Signal</keyword>
<dbReference type="PROSITE" id="PS51257">
    <property type="entry name" value="PROKAR_LIPOPROTEIN"/>
    <property type="match status" value="1"/>
</dbReference>
<feature type="region of interest" description="Disordered" evidence="1">
    <location>
        <begin position="94"/>
        <end position="135"/>
    </location>
</feature>
<dbReference type="AlphaFoldDB" id="A0A4P2R5Y3"/>
<dbReference type="Proteomes" id="UP000295497">
    <property type="component" value="Chromosome"/>
</dbReference>
<feature type="compositionally biased region" description="Low complexity" evidence="1">
    <location>
        <begin position="231"/>
        <end position="241"/>
    </location>
</feature>